<evidence type="ECO:0000313" key="9">
    <source>
        <dbReference type="Proteomes" id="UP000235015"/>
    </source>
</evidence>
<dbReference type="Gene3D" id="3.30.1360.40">
    <property type="match status" value="1"/>
</dbReference>
<comment type="function">
    <text evidence="5 6">Responsible for the release of ribosomes from messenger RNA at the termination of protein biosynthesis. May increase the efficiency of translation by recycling ribosomes from one round of translation to another.</text>
</comment>
<dbReference type="GO" id="GO:0002184">
    <property type="term" value="P:cytoplasmic translational termination"/>
    <property type="evidence" value="ECO:0007669"/>
    <property type="project" value="TreeGrafter"/>
</dbReference>
<evidence type="ECO:0000256" key="4">
    <source>
        <dbReference type="ARBA" id="ARBA00022917"/>
    </source>
</evidence>
<dbReference type="Gene3D" id="1.10.132.20">
    <property type="entry name" value="Ribosome-recycling factor"/>
    <property type="match status" value="1"/>
</dbReference>
<evidence type="ECO:0000259" key="7">
    <source>
        <dbReference type="Pfam" id="PF01765"/>
    </source>
</evidence>
<sequence>MIDDIKKDATTRMGKSVDALDHELAKVRTGRAHPSLLDHLTVSYYGSDVPLSQVANVTVDDARTLAITPWEKNMVQTIEKAIMNSDLGLNPNSAGTVIRVPLPPLTEERRKDLIRVVRGEAEQARVAVRNIRRDANSELKNLVKEKLISEDDERRGQEIIQKLTDQHIKEIDEHLAVKEKDLMSI</sequence>
<dbReference type="Proteomes" id="UP000235015">
    <property type="component" value="Unassembled WGS sequence"/>
</dbReference>
<accession>A0A2N6CWP4</accession>
<dbReference type="AlphaFoldDB" id="A0A2N6CWP4"/>
<dbReference type="PANTHER" id="PTHR20982">
    <property type="entry name" value="RIBOSOME RECYCLING FACTOR"/>
    <property type="match status" value="1"/>
</dbReference>
<proteinExistence type="inferred from homology"/>
<comment type="similarity">
    <text evidence="2 6">Belongs to the RRF family.</text>
</comment>
<evidence type="ECO:0000256" key="2">
    <source>
        <dbReference type="ARBA" id="ARBA00005912"/>
    </source>
</evidence>
<evidence type="ECO:0000256" key="5">
    <source>
        <dbReference type="ARBA" id="ARBA00025050"/>
    </source>
</evidence>
<keyword evidence="3 6" id="KW-0963">Cytoplasm</keyword>
<dbReference type="SUPFAM" id="SSF55194">
    <property type="entry name" value="Ribosome recycling factor, RRF"/>
    <property type="match status" value="1"/>
</dbReference>
<dbReference type="Pfam" id="PF01765">
    <property type="entry name" value="RRF"/>
    <property type="match status" value="1"/>
</dbReference>
<dbReference type="FunFam" id="1.10.132.20:FF:000001">
    <property type="entry name" value="Ribosome-recycling factor"/>
    <property type="match status" value="1"/>
</dbReference>
<dbReference type="CDD" id="cd00520">
    <property type="entry name" value="RRF"/>
    <property type="match status" value="1"/>
</dbReference>
<dbReference type="NCBIfam" id="TIGR00496">
    <property type="entry name" value="frr"/>
    <property type="match status" value="1"/>
</dbReference>
<dbReference type="PANTHER" id="PTHR20982:SF3">
    <property type="entry name" value="MITOCHONDRIAL RIBOSOME RECYCLING FACTOR PSEUDO 1"/>
    <property type="match status" value="1"/>
</dbReference>
<feature type="domain" description="Ribosome recycling factor" evidence="7">
    <location>
        <begin position="20"/>
        <end position="183"/>
    </location>
</feature>
<dbReference type="STRING" id="1111735.GCA_000428045_03834"/>
<dbReference type="GO" id="GO:0005829">
    <property type="term" value="C:cytosol"/>
    <property type="evidence" value="ECO:0007669"/>
    <property type="project" value="GOC"/>
</dbReference>
<dbReference type="FunFam" id="3.30.1360.40:FF:000001">
    <property type="entry name" value="Ribosome-recycling factor"/>
    <property type="match status" value="1"/>
</dbReference>
<gene>
    <name evidence="6" type="primary">frr</name>
    <name evidence="8" type="ORF">C0630_09120</name>
</gene>
<reference evidence="8 9" key="1">
    <citation type="submission" date="2017-11" db="EMBL/GenBank/DDBJ databases">
        <title>Genome-resolved metagenomics identifies genetic mobility, metabolic interactions, and unexpected diversity in perchlorate-reducing communities.</title>
        <authorList>
            <person name="Barnum T.P."/>
            <person name="Figueroa I.A."/>
            <person name="Carlstrom C.I."/>
            <person name="Lucas L.N."/>
            <person name="Engelbrektson A.L."/>
            <person name="Coates J.D."/>
        </authorList>
    </citation>
    <scope>NUCLEOTIDE SEQUENCE [LARGE SCALE GENOMIC DNA]</scope>
    <source>
        <strain evidence="8">BM301</strain>
    </source>
</reference>
<dbReference type="HAMAP" id="MF_00040">
    <property type="entry name" value="RRF"/>
    <property type="match status" value="1"/>
</dbReference>
<organism evidence="8 9">
    <name type="scientific">Sedimenticola selenatireducens</name>
    <dbReference type="NCBI Taxonomy" id="191960"/>
    <lineage>
        <taxon>Bacteria</taxon>
        <taxon>Pseudomonadati</taxon>
        <taxon>Pseudomonadota</taxon>
        <taxon>Gammaproteobacteria</taxon>
        <taxon>Chromatiales</taxon>
        <taxon>Sedimenticolaceae</taxon>
        <taxon>Sedimenticola</taxon>
    </lineage>
</organism>
<evidence type="ECO:0000313" key="8">
    <source>
        <dbReference type="EMBL" id="PLX61695.1"/>
    </source>
</evidence>
<dbReference type="RefSeq" id="WP_029133035.1">
    <property type="nucleotide sequence ID" value="NZ_CAXXYC010000003.1"/>
</dbReference>
<keyword evidence="4 6" id="KW-0648">Protein biosynthesis</keyword>
<comment type="caution">
    <text evidence="8">The sequence shown here is derived from an EMBL/GenBank/DDBJ whole genome shotgun (WGS) entry which is preliminary data.</text>
</comment>
<dbReference type="EMBL" id="PKUN01000010">
    <property type="protein sequence ID" value="PLX61695.1"/>
    <property type="molecule type" value="Genomic_DNA"/>
</dbReference>
<evidence type="ECO:0000256" key="3">
    <source>
        <dbReference type="ARBA" id="ARBA00022490"/>
    </source>
</evidence>
<dbReference type="InterPro" id="IPR002661">
    <property type="entry name" value="Ribosome_recyc_fac"/>
</dbReference>
<name>A0A2N6CWP4_9GAMM</name>
<dbReference type="InterPro" id="IPR023584">
    <property type="entry name" value="Ribosome_recyc_fac_dom"/>
</dbReference>
<dbReference type="GO" id="GO:0043023">
    <property type="term" value="F:ribosomal large subunit binding"/>
    <property type="evidence" value="ECO:0007669"/>
    <property type="project" value="TreeGrafter"/>
</dbReference>
<protein>
    <recommendedName>
        <fullName evidence="6">Ribosome-recycling factor</fullName>
        <shortName evidence="6">RRF</shortName>
    </recommendedName>
    <alternativeName>
        <fullName evidence="6">Ribosome-releasing factor</fullName>
    </alternativeName>
</protein>
<evidence type="ECO:0000256" key="6">
    <source>
        <dbReference type="HAMAP-Rule" id="MF_00040"/>
    </source>
</evidence>
<evidence type="ECO:0000256" key="1">
    <source>
        <dbReference type="ARBA" id="ARBA00004496"/>
    </source>
</evidence>
<comment type="subcellular location">
    <subcellularLocation>
        <location evidence="1 6">Cytoplasm</location>
    </subcellularLocation>
</comment>
<dbReference type="InterPro" id="IPR036191">
    <property type="entry name" value="RRF_sf"/>
</dbReference>